<protein>
    <submittedName>
        <fullName evidence="1">Uncharacterized protein</fullName>
    </submittedName>
</protein>
<reference evidence="1" key="1">
    <citation type="submission" date="2022-08" db="EMBL/GenBank/DDBJ databases">
        <title>Genome Sequence of Pycnoporus sanguineus.</title>
        <authorList>
            <person name="Buettner E."/>
        </authorList>
    </citation>
    <scope>NUCLEOTIDE SEQUENCE</scope>
    <source>
        <strain evidence="1">CG-C14</strain>
    </source>
</reference>
<dbReference type="EMBL" id="JANSHE010001052">
    <property type="protein sequence ID" value="KAJ3004976.1"/>
    <property type="molecule type" value="Genomic_DNA"/>
</dbReference>
<name>A0ACC1PYN4_9APHY</name>
<sequence length="124" mass="13939">MLYICCQYELLVDKNARYRNRPVILEKKTFYGQLRQILVLDLCPIPSAAPPLVQPTTLVLGAVRQALIESHHSTLDIHYYKKMGALDLVDIATVQCVVGRIVDRGRTAIIDRSGALARAMYVEV</sequence>
<proteinExistence type="predicted"/>
<evidence type="ECO:0000313" key="2">
    <source>
        <dbReference type="Proteomes" id="UP001144978"/>
    </source>
</evidence>
<dbReference type="Proteomes" id="UP001144978">
    <property type="component" value="Unassembled WGS sequence"/>
</dbReference>
<accession>A0ACC1PYN4</accession>
<gene>
    <name evidence="1" type="ORF">NUW54_g4552</name>
</gene>
<evidence type="ECO:0000313" key="1">
    <source>
        <dbReference type="EMBL" id="KAJ3004976.1"/>
    </source>
</evidence>
<comment type="caution">
    <text evidence="1">The sequence shown here is derived from an EMBL/GenBank/DDBJ whole genome shotgun (WGS) entry which is preliminary data.</text>
</comment>
<organism evidence="1 2">
    <name type="scientific">Trametes sanguinea</name>
    <dbReference type="NCBI Taxonomy" id="158606"/>
    <lineage>
        <taxon>Eukaryota</taxon>
        <taxon>Fungi</taxon>
        <taxon>Dikarya</taxon>
        <taxon>Basidiomycota</taxon>
        <taxon>Agaricomycotina</taxon>
        <taxon>Agaricomycetes</taxon>
        <taxon>Polyporales</taxon>
        <taxon>Polyporaceae</taxon>
        <taxon>Trametes</taxon>
    </lineage>
</organism>
<keyword evidence="2" id="KW-1185">Reference proteome</keyword>